<dbReference type="Proteomes" id="UP001274896">
    <property type="component" value="Unassembled WGS sequence"/>
</dbReference>
<gene>
    <name evidence="1" type="ORF">QTP70_014959</name>
</gene>
<sequence length="71" mass="8042">MLIQGHKLMAQGRGHPGWGVNPLQGMITHTQSTDNLEMPISLQHMALDWGRKPPKHEENMLGWMKESTNPD</sequence>
<organism evidence="1 2">
    <name type="scientific">Hemibagrus guttatus</name>
    <dbReference type="NCBI Taxonomy" id="175788"/>
    <lineage>
        <taxon>Eukaryota</taxon>
        <taxon>Metazoa</taxon>
        <taxon>Chordata</taxon>
        <taxon>Craniata</taxon>
        <taxon>Vertebrata</taxon>
        <taxon>Euteleostomi</taxon>
        <taxon>Actinopterygii</taxon>
        <taxon>Neopterygii</taxon>
        <taxon>Teleostei</taxon>
        <taxon>Ostariophysi</taxon>
        <taxon>Siluriformes</taxon>
        <taxon>Bagridae</taxon>
        <taxon>Hemibagrus</taxon>
    </lineage>
</organism>
<proteinExistence type="predicted"/>
<dbReference type="EMBL" id="JAUCMX010000017">
    <property type="protein sequence ID" value="KAK3518874.1"/>
    <property type="molecule type" value="Genomic_DNA"/>
</dbReference>
<evidence type="ECO:0000313" key="2">
    <source>
        <dbReference type="Proteomes" id="UP001274896"/>
    </source>
</evidence>
<keyword evidence="2" id="KW-1185">Reference proteome</keyword>
<accession>A0AAE0QDK0</accession>
<name>A0AAE0QDK0_9TELE</name>
<protein>
    <submittedName>
        <fullName evidence="1">Uncharacterized protein</fullName>
    </submittedName>
</protein>
<evidence type="ECO:0000313" key="1">
    <source>
        <dbReference type="EMBL" id="KAK3518874.1"/>
    </source>
</evidence>
<feature type="non-terminal residue" evidence="1">
    <location>
        <position position="71"/>
    </location>
</feature>
<reference evidence="1" key="1">
    <citation type="submission" date="2023-06" db="EMBL/GenBank/DDBJ databases">
        <title>Male Hemibagrus guttatus genome.</title>
        <authorList>
            <person name="Bian C."/>
        </authorList>
    </citation>
    <scope>NUCLEOTIDE SEQUENCE</scope>
    <source>
        <strain evidence="1">Male_cb2023</strain>
        <tissue evidence="1">Muscle</tissue>
    </source>
</reference>
<dbReference type="AlphaFoldDB" id="A0AAE0QDK0"/>
<comment type="caution">
    <text evidence="1">The sequence shown here is derived from an EMBL/GenBank/DDBJ whole genome shotgun (WGS) entry which is preliminary data.</text>
</comment>